<dbReference type="Gene3D" id="3.40.50.720">
    <property type="entry name" value="NAD(P)-binding Rossmann-like Domain"/>
    <property type="match status" value="1"/>
</dbReference>
<proteinExistence type="predicted"/>
<dbReference type="OrthoDB" id="9785826at2"/>
<dbReference type="InterPro" id="IPR002347">
    <property type="entry name" value="SDR_fam"/>
</dbReference>
<accession>A0A5S9NW38</accession>
<name>A0A5S9NW38_9GAMM</name>
<organism evidence="1 2">
    <name type="scientific">BD1-7 clade bacterium</name>
    <dbReference type="NCBI Taxonomy" id="2029982"/>
    <lineage>
        <taxon>Bacteria</taxon>
        <taxon>Pseudomonadati</taxon>
        <taxon>Pseudomonadota</taxon>
        <taxon>Gammaproteobacteria</taxon>
        <taxon>Cellvibrionales</taxon>
        <taxon>Spongiibacteraceae</taxon>
        <taxon>BD1-7 clade</taxon>
    </lineage>
</organism>
<dbReference type="GO" id="GO:0016491">
    <property type="term" value="F:oxidoreductase activity"/>
    <property type="evidence" value="ECO:0007669"/>
    <property type="project" value="TreeGrafter"/>
</dbReference>
<gene>
    <name evidence="1" type="primary">csgA_2</name>
    <name evidence="1" type="ORF">DPBNPPHM_03306</name>
</gene>
<dbReference type="GO" id="GO:0005737">
    <property type="term" value="C:cytoplasm"/>
    <property type="evidence" value="ECO:0007669"/>
    <property type="project" value="TreeGrafter"/>
</dbReference>
<protein>
    <submittedName>
        <fullName evidence="1">C-factor</fullName>
    </submittedName>
</protein>
<evidence type="ECO:0000313" key="1">
    <source>
        <dbReference type="EMBL" id="CAA0095594.1"/>
    </source>
</evidence>
<reference evidence="1 2" key="1">
    <citation type="submission" date="2019-11" db="EMBL/GenBank/DDBJ databases">
        <authorList>
            <person name="Holert J."/>
        </authorList>
    </citation>
    <scope>NUCLEOTIDE SEQUENCE [LARGE SCALE GENOMIC DNA]</scope>
    <source>
        <strain evidence="1">BC5_2</strain>
    </source>
</reference>
<dbReference type="PANTHER" id="PTHR43544">
    <property type="entry name" value="SHORT-CHAIN DEHYDROGENASE/REDUCTASE"/>
    <property type="match status" value="1"/>
</dbReference>
<dbReference type="InterPro" id="IPR051468">
    <property type="entry name" value="Fungal_SecMetab_SDRs"/>
</dbReference>
<dbReference type="EMBL" id="CACSII010000004">
    <property type="protein sequence ID" value="CAA0095594.1"/>
    <property type="molecule type" value="Genomic_DNA"/>
</dbReference>
<evidence type="ECO:0000313" key="2">
    <source>
        <dbReference type="Proteomes" id="UP000434580"/>
    </source>
</evidence>
<dbReference type="PANTHER" id="PTHR43544:SF12">
    <property type="entry name" value="NAD(P)-BINDING ROSSMANN-FOLD SUPERFAMILY PROTEIN"/>
    <property type="match status" value="1"/>
</dbReference>
<dbReference type="InterPro" id="IPR036291">
    <property type="entry name" value="NAD(P)-bd_dom_sf"/>
</dbReference>
<sequence length="235" mass="25923">MNLNTVLISGSSSAIAQALIDKHAAESWEVITVGRQSPTSAHHCQAELTDPQSVNVVAEWLQHHNHLPNRVIACMGILHTEQHGPEKMLSQLSTAWLEQSMSINLHSHIHLAQAINTVMNRRKPVTWASLSAKVGSIADNGLGGWHSYRMTKAALNMFIHNLSIEWQRKNSQNCAIAIHPGTTDSALSVPFQARIANGKLYTATTTADRLISVFDHLPDDASGEFFNWDGSRLPW</sequence>
<dbReference type="SUPFAM" id="SSF51735">
    <property type="entry name" value="NAD(P)-binding Rossmann-fold domains"/>
    <property type="match status" value="1"/>
</dbReference>
<dbReference type="Pfam" id="PF00106">
    <property type="entry name" value="adh_short"/>
    <property type="match status" value="1"/>
</dbReference>
<dbReference type="AlphaFoldDB" id="A0A5S9NW38"/>
<dbReference type="Proteomes" id="UP000434580">
    <property type="component" value="Unassembled WGS sequence"/>
</dbReference>